<dbReference type="PANTHER" id="PTHR42945">
    <property type="entry name" value="HISTIDINE BIOSYNTHESIS BIFUNCTIONAL PROTEIN"/>
    <property type="match status" value="1"/>
</dbReference>
<comment type="similarity">
    <text evidence="8">Belongs to the PRA-PH family.</text>
</comment>
<evidence type="ECO:0000256" key="1">
    <source>
        <dbReference type="ARBA" id="ARBA00001460"/>
    </source>
</evidence>
<keyword evidence="6 8" id="KW-0067">ATP-binding</keyword>
<dbReference type="GO" id="GO:0005524">
    <property type="term" value="F:ATP binding"/>
    <property type="evidence" value="ECO:0007669"/>
    <property type="project" value="UniProtKB-KW"/>
</dbReference>
<sequence length="94" mass="10817">MMCSVLEELYSIILDRIGNRVSGSYTVQLVERGMEYIARKVGEEAIEVIIASLIESRERIISEVADLIYHLMVLMAVNNITLDDVCKELERRRK</sequence>
<dbReference type="AlphaFoldDB" id="A0A7J3JNS4"/>
<dbReference type="EMBL" id="DTBZ01000011">
    <property type="protein sequence ID" value="HGQ17417.1"/>
    <property type="molecule type" value="Genomic_DNA"/>
</dbReference>
<evidence type="ECO:0000256" key="2">
    <source>
        <dbReference type="ARBA" id="ARBA00005204"/>
    </source>
</evidence>
<keyword evidence="5 8" id="KW-0378">Hydrolase</keyword>
<evidence type="ECO:0000256" key="5">
    <source>
        <dbReference type="ARBA" id="ARBA00022801"/>
    </source>
</evidence>
<keyword evidence="4 8" id="KW-0547">Nucleotide-binding</keyword>
<dbReference type="HAMAP" id="MF_01020">
    <property type="entry name" value="HisE"/>
    <property type="match status" value="1"/>
</dbReference>
<protein>
    <recommendedName>
        <fullName evidence="8">Phosphoribosyl-ATP pyrophosphatase</fullName>
        <shortName evidence="8">PRA-PH</shortName>
        <ecNumber evidence="8">3.6.1.31</ecNumber>
    </recommendedName>
</protein>
<dbReference type="InterPro" id="IPR021130">
    <property type="entry name" value="PRib-ATP_PPHydrolase-like"/>
</dbReference>
<comment type="catalytic activity">
    <reaction evidence="1 8">
        <text>1-(5-phospho-beta-D-ribosyl)-ATP + H2O = 1-(5-phospho-beta-D-ribosyl)-5'-AMP + diphosphate + H(+)</text>
        <dbReference type="Rhea" id="RHEA:22828"/>
        <dbReference type="ChEBI" id="CHEBI:15377"/>
        <dbReference type="ChEBI" id="CHEBI:15378"/>
        <dbReference type="ChEBI" id="CHEBI:33019"/>
        <dbReference type="ChEBI" id="CHEBI:59457"/>
        <dbReference type="ChEBI" id="CHEBI:73183"/>
        <dbReference type="EC" id="3.6.1.31"/>
    </reaction>
</comment>
<dbReference type="GO" id="GO:0000105">
    <property type="term" value="P:L-histidine biosynthetic process"/>
    <property type="evidence" value="ECO:0007669"/>
    <property type="project" value="UniProtKB-UniRule"/>
</dbReference>
<evidence type="ECO:0000313" key="9">
    <source>
        <dbReference type="EMBL" id="HGN37597.1"/>
    </source>
</evidence>
<evidence type="ECO:0000256" key="8">
    <source>
        <dbReference type="HAMAP-Rule" id="MF_01020"/>
    </source>
</evidence>
<dbReference type="EC" id="3.6.1.31" evidence="8"/>
<evidence type="ECO:0000256" key="4">
    <source>
        <dbReference type="ARBA" id="ARBA00022741"/>
    </source>
</evidence>
<dbReference type="PANTHER" id="PTHR42945:SF1">
    <property type="entry name" value="HISTIDINE BIOSYNTHESIS BIFUNCTIONAL PROTEIN HIS7"/>
    <property type="match status" value="1"/>
</dbReference>
<comment type="pathway">
    <text evidence="2 8">Amino-acid biosynthesis; L-histidine biosynthesis; L-histidine from 5-phospho-alpha-D-ribose 1-diphosphate: step 2/9.</text>
</comment>
<gene>
    <name evidence="8 10" type="primary">hisE</name>
    <name evidence="9" type="ORF">ENT87_08665</name>
    <name evidence="10" type="ORF">ENU30_00340</name>
</gene>
<dbReference type="UniPathway" id="UPA00031">
    <property type="reaction ID" value="UER00007"/>
</dbReference>
<dbReference type="GO" id="GO:0004636">
    <property type="term" value="F:phosphoribosyl-ATP diphosphatase activity"/>
    <property type="evidence" value="ECO:0007669"/>
    <property type="project" value="UniProtKB-UniRule"/>
</dbReference>
<comment type="subcellular location">
    <subcellularLocation>
        <location evidence="8">Cytoplasm</location>
    </subcellularLocation>
</comment>
<organism evidence="10">
    <name type="scientific">Ignisphaera aggregans</name>
    <dbReference type="NCBI Taxonomy" id="334771"/>
    <lineage>
        <taxon>Archaea</taxon>
        <taxon>Thermoproteota</taxon>
        <taxon>Thermoprotei</taxon>
        <taxon>Desulfurococcales</taxon>
        <taxon>Desulfurococcaceae</taxon>
        <taxon>Ignisphaera</taxon>
    </lineage>
</organism>
<proteinExistence type="inferred from homology"/>
<keyword evidence="8" id="KW-0963">Cytoplasm</keyword>
<comment type="caution">
    <text evidence="10">The sequence shown here is derived from an EMBL/GenBank/DDBJ whole genome shotgun (WGS) entry which is preliminary data.</text>
</comment>
<evidence type="ECO:0000256" key="3">
    <source>
        <dbReference type="ARBA" id="ARBA00022605"/>
    </source>
</evidence>
<evidence type="ECO:0000256" key="7">
    <source>
        <dbReference type="ARBA" id="ARBA00023102"/>
    </source>
</evidence>
<dbReference type="InterPro" id="IPR008179">
    <property type="entry name" value="HisE"/>
</dbReference>
<dbReference type="GO" id="GO:0005737">
    <property type="term" value="C:cytoplasm"/>
    <property type="evidence" value="ECO:0007669"/>
    <property type="project" value="UniProtKB-SubCell"/>
</dbReference>
<dbReference type="EMBL" id="DTAI01000256">
    <property type="protein sequence ID" value="HGN37597.1"/>
    <property type="molecule type" value="Genomic_DNA"/>
</dbReference>
<evidence type="ECO:0000313" key="10">
    <source>
        <dbReference type="EMBL" id="HGQ17417.1"/>
    </source>
</evidence>
<dbReference type="CDD" id="cd11534">
    <property type="entry name" value="NTP-PPase_HisIE_like"/>
    <property type="match status" value="1"/>
</dbReference>
<evidence type="ECO:0000256" key="6">
    <source>
        <dbReference type="ARBA" id="ARBA00022840"/>
    </source>
</evidence>
<keyword evidence="3 8" id="KW-0028">Amino-acid biosynthesis</keyword>
<reference evidence="10" key="1">
    <citation type="journal article" date="2020" name="mSystems">
        <title>Genome- and Community-Level Interaction Insights into Carbon Utilization and Element Cycling Functions of Hydrothermarchaeota in Hydrothermal Sediment.</title>
        <authorList>
            <person name="Zhou Z."/>
            <person name="Liu Y."/>
            <person name="Xu W."/>
            <person name="Pan J."/>
            <person name="Luo Z.H."/>
            <person name="Li M."/>
        </authorList>
    </citation>
    <scope>NUCLEOTIDE SEQUENCE [LARGE SCALE GENOMIC DNA]</scope>
    <source>
        <strain evidence="9">SpSt-618</strain>
        <strain evidence="10">SpSt-657</strain>
    </source>
</reference>
<dbReference type="NCBIfam" id="TIGR03188">
    <property type="entry name" value="histidine_hisI"/>
    <property type="match status" value="1"/>
</dbReference>
<dbReference type="SUPFAM" id="SSF101386">
    <property type="entry name" value="all-alpha NTP pyrophosphatases"/>
    <property type="match status" value="1"/>
</dbReference>
<name>A0A7J3JNS4_9CREN</name>
<dbReference type="Gene3D" id="1.10.287.1080">
    <property type="entry name" value="MazG-like"/>
    <property type="match status" value="1"/>
</dbReference>
<accession>A0A7J3JNS4</accession>
<dbReference type="Pfam" id="PF01503">
    <property type="entry name" value="PRA-PH"/>
    <property type="match status" value="1"/>
</dbReference>
<keyword evidence="7 8" id="KW-0368">Histidine biosynthesis</keyword>